<protein>
    <submittedName>
        <fullName evidence="1">Uncharacterized protein</fullName>
    </submittedName>
</protein>
<evidence type="ECO:0000313" key="2">
    <source>
        <dbReference type="Proteomes" id="UP000320811"/>
    </source>
</evidence>
<accession>A0A561Q2N9</accession>
<name>A0A561Q2N9_9BACT</name>
<comment type="caution">
    <text evidence="1">The sequence shown here is derived from an EMBL/GenBank/DDBJ whole genome shotgun (WGS) entry which is preliminary data.</text>
</comment>
<dbReference type="EMBL" id="VIWO01000001">
    <property type="protein sequence ID" value="TWF44624.1"/>
    <property type="molecule type" value="Genomic_DNA"/>
</dbReference>
<reference evidence="1 2" key="1">
    <citation type="submission" date="2019-06" db="EMBL/GenBank/DDBJ databases">
        <title>Sorghum-associated microbial communities from plants grown in Nebraska, USA.</title>
        <authorList>
            <person name="Schachtman D."/>
        </authorList>
    </citation>
    <scope>NUCLEOTIDE SEQUENCE [LARGE SCALE GENOMIC DNA]</scope>
    <source>
        <strain evidence="1 2">1209</strain>
    </source>
</reference>
<proteinExistence type="predicted"/>
<keyword evidence="2" id="KW-1185">Reference proteome</keyword>
<dbReference type="AlphaFoldDB" id="A0A561Q2N9"/>
<gene>
    <name evidence="1" type="ORF">FHW36_101544</name>
</gene>
<dbReference type="Proteomes" id="UP000320811">
    <property type="component" value="Unassembled WGS sequence"/>
</dbReference>
<organism evidence="1 2">
    <name type="scientific">Chitinophaga polysaccharea</name>
    <dbReference type="NCBI Taxonomy" id="1293035"/>
    <lineage>
        <taxon>Bacteria</taxon>
        <taxon>Pseudomonadati</taxon>
        <taxon>Bacteroidota</taxon>
        <taxon>Chitinophagia</taxon>
        <taxon>Chitinophagales</taxon>
        <taxon>Chitinophagaceae</taxon>
        <taxon>Chitinophaga</taxon>
    </lineage>
</organism>
<evidence type="ECO:0000313" key="1">
    <source>
        <dbReference type="EMBL" id="TWF44624.1"/>
    </source>
</evidence>
<sequence length="34" mass="3911">MIARLKDIENRFIDKKRIIIDFTCCSAIGPDGEK</sequence>